<dbReference type="InterPro" id="IPR050266">
    <property type="entry name" value="AB_hydrolase_sf"/>
</dbReference>
<dbReference type="AlphaFoldDB" id="A0A132MY38"/>
<dbReference type="EMBL" id="LAXD01000001">
    <property type="protein sequence ID" value="KWX02646.1"/>
    <property type="molecule type" value="Genomic_DNA"/>
</dbReference>
<dbReference type="GO" id="GO:0016787">
    <property type="term" value="F:hydrolase activity"/>
    <property type="evidence" value="ECO:0007669"/>
    <property type="project" value="UniProtKB-KW"/>
</dbReference>
<dbReference type="PATRIC" id="fig|1469144.10.peg.3961"/>
<dbReference type="RefSeq" id="WP_079101908.1">
    <property type="nucleotide sequence ID" value="NZ_JYIJ01000017.1"/>
</dbReference>
<dbReference type="InterPro" id="IPR000073">
    <property type="entry name" value="AB_hydrolase_1"/>
</dbReference>
<dbReference type="OrthoDB" id="5422338at2"/>
<reference evidence="3" key="1">
    <citation type="submission" date="2015-04" db="EMBL/GenBank/DDBJ databases">
        <title>Physiological reanalysis, assessment of diazotrophy, and genome sequences of multiple isolates of Streptomyces thermoautotrophicus.</title>
        <authorList>
            <person name="MacKellar D.C."/>
            <person name="Lieber L."/>
            <person name="Norman J."/>
            <person name="Bolger A."/>
            <person name="Tobin C."/>
            <person name="Murray J.W."/>
            <person name="Chang R."/>
            <person name="Ford T."/>
            <person name="Nguyen P.Q."/>
            <person name="Woodward J."/>
            <person name="Permingeat H."/>
            <person name="Joshi N.S."/>
            <person name="Silver P.A."/>
            <person name="Usadel B."/>
            <person name="Rutherford A.W."/>
            <person name="Friesen M."/>
            <person name="Prell J."/>
        </authorList>
    </citation>
    <scope>NUCLEOTIDE SEQUENCE [LARGE SCALE GENOMIC DNA]</scope>
    <source>
        <strain evidence="3">H1</strain>
    </source>
</reference>
<comment type="caution">
    <text evidence="2">The sequence shown here is derived from an EMBL/GenBank/DDBJ whole genome shotgun (WGS) entry which is preliminary data.</text>
</comment>
<keyword evidence="2" id="KW-0378">Hydrolase</keyword>
<evidence type="ECO:0000313" key="2">
    <source>
        <dbReference type="EMBL" id="KWX02646.1"/>
    </source>
</evidence>
<keyword evidence="3" id="KW-1185">Reference proteome</keyword>
<dbReference type="STRING" id="1469144.LI90_3689"/>
<sequence>MTVWEKVGKRAGAFGLAVSAVAAGAAIGLAAERYAIGRSFRRDQRAKSEPFGLLRGEPRYVTAEDGVQLYVEVEEPEQAESPVTLVFSHGYVLNQDSWHYQRKEFRRRFRCVFWDQRGHGRSWRGAPETANIDQLGRDLRAVLEATAPDGPVVLIGHSMGGMTVMALADQYPELFGDRVLGVGLVSTSAGRLADVTLGIPAYTAKIVRRLAPRLMETLRRQAELIERGRRASSDLSYVLTKRYSFASDVPPALVEFAAEIIESTPIDVVADFYPAFDSHDKLRALPVLQRTETLVLVGERDLLTPVEHSAAIVDAVPGAELVIVPHGGHLVMLEHPEVVNRHIVELVERCARYLAAERKSRRDRRADGTTMSEGPAA</sequence>
<dbReference type="Proteomes" id="UP000070188">
    <property type="component" value="Unassembled WGS sequence"/>
</dbReference>
<evidence type="ECO:0000313" key="3">
    <source>
        <dbReference type="Proteomes" id="UP000070188"/>
    </source>
</evidence>
<dbReference type="PANTHER" id="PTHR43798">
    <property type="entry name" value="MONOACYLGLYCEROL LIPASE"/>
    <property type="match status" value="1"/>
</dbReference>
<evidence type="ECO:0000259" key="1">
    <source>
        <dbReference type="Pfam" id="PF00561"/>
    </source>
</evidence>
<dbReference type="InterPro" id="IPR029058">
    <property type="entry name" value="AB_hydrolase_fold"/>
</dbReference>
<gene>
    <name evidence="2" type="ORF">LI90_3689</name>
</gene>
<name>A0A132MY38_9ACTN</name>
<protein>
    <submittedName>
        <fullName evidence="2">Alpha/beta hydrolase fold containing protein</fullName>
    </submittedName>
</protein>
<dbReference type="Pfam" id="PF00561">
    <property type="entry name" value="Abhydrolase_1"/>
    <property type="match status" value="1"/>
</dbReference>
<feature type="domain" description="AB hydrolase-1" evidence="1">
    <location>
        <begin position="84"/>
        <end position="336"/>
    </location>
</feature>
<dbReference type="Gene3D" id="3.40.50.1820">
    <property type="entry name" value="alpha/beta hydrolase"/>
    <property type="match status" value="1"/>
</dbReference>
<accession>A0A132MY38</accession>
<proteinExistence type="predicted"/>
<dbReference type="SUPFAM" id="SSF53474">
    <property type="entry name" value="alpha/beta-Hydrolases"/>
    <property type="match status" value="1"/>
</dbReference>
<organism evidence="2 3">
    <name type="scientific">Carbonactinospora thermoautotrophica</name>
    <dbReference type="NCBI Taxonomy" id="1469144"/>
    <lineage>
        <taxon>Bacteria</taxon>
        <taxon>Bacillati</taxon>
        <taxon>Actinomycetota</taxon>
        <taxon>Actinomycetes</taxon>
        <taxon>Kitasatosporales</taxon>
        <taxon>Carbonactinosporaceae</taxon>
        <taxon>Carbonactinospora</taxon>
    </lineage>
</organism>